<feature type="transmembrane region" description="Helical" evidence="7">
    <location>
        <begin position="250"/>
        <end position="268"/>
    </location>
</feature>
<keyword evidence="4 7" id="KW-0812">Transmembrane</keyword>
<dbReference type="Pfam" id="PF13440">
    <property type="entry name" value="Polysacc_synt_3"/>
    <property type="match status" value="1"/>
</dbReference>
<comment type="subcellular location">
    <subcellularLocation>
        <location evidence="1">Cell membrane</location>
        <topology evidence="1">Multi-pass membrane protein</topology>
    </subcellularLocation>
</comment>
<evidence type="ECO:0000256" key="3">
    <source>
        <dbReference type="ARBA" id="ARBA00022475"/>
    </source>
</evidence>
<feature type="transmembrane region" description="Helical" evidence="7">
    <location>
        <begin position="180"/>
        <end position="200"/>
    </location>
</feature>
<evidence type="ECO:0000256" key="2">
    <source>
        <dbReference type="ARBA" id="ARBA00007430"/>
    </source>
</evidence>
<dbReference type="EMBL" id="CP000927">
    <property type="protein sequence ID" value="ABZ73927.1"/>
    <property type="molecule type" value="Genomic_DNA"/>
</dbReference>
<dbReference type="eggNOG" id="COG2244">
    <property type="taxonomic scope" value="Bacteria"/>
</dbReference>
<feature type="transmembrane region" description="Helical" evidence="7">
    <location>
        <begin position="147"/>
        <end position="174"/>
    </location>
</feature>
<reference evidence="8" key="1">
    <citation type="submission" date="2008-01" db="EMBL/GenBank/DDBJ databases">
        <title>Complete sequence of chromosome of Caulobacter sp. K31.</title>
        <authorList>
            <consortium name="US DOE Joint Genome Institute"/>
            <person name="Copeland A."/>
            <person name="Lucas S."/>
            <person name="Lapidus A."/>
            <person name="Barry K."/>
            <person name="Glavina del Rio T."/>
            <person name="Dalin E."/>
            <person name="Tice H."/>
            <person name="Pitluck S."/>
            <person name="Bruce D."/>
            <person name="Goodwin L."/>
            <person name="Thompson L.S."/>
            <person name="Brettin T."/>
            <person name="Detter J.C."/>
            <person name="Han C."/>
            <person name="Schmutz J."/>
            <person name="Larimer F."/>
            <person name="Land M."/>
            <person name="Hauser L."/>
            <person name="Kyrpides N."/>
            <person name="Kim E."/>
            <person name="Stephens C."/>
            <person name="Richardson P."/>
        </authorList>
    </citation>
    <scope>NUCLEOTIDE SEQUENCE [LARGE SCALE GENOMIC DNA]</scope>
    <source>
        <strain evidence="8">K31</strain>
    </source>
</reference>
<feature type="transmembrane region" description="Helical" evidence="7">
    <location>
        <begin position="77"/>
        <end position="103"/>
    </location>
</feature>
<evidence type="ECO:0000256" key="1">
    <source>
        <dbReference type="ARBA" id="ARBA00004651"/>
    </source>
</evidence>
<name>B0T443_CAUSK</name>
<keyword evidence="5 7" id="KW-1133">Transmembrane helix</keyword>
<evidence type="ECO:0000256" key="4">
    <source>
        <dbReference type="ARBA" id="ARBA00022692"/>
    </source>
</evidence>
<feature type="transmembrane region" description="Helical" evidence="7">
    <location>
        <begin position="37"/>
        <end position="56"/>
    </location>
</feature>
<evidence type="ECO:0000256" key="7">
    <source>
        <dbReference type="SAM" id="Phobius"/>
    </source>
</evidence>
<feature type="transmembrane region" description="Helical" evidence="7">
    <location>
        <begin position="439"/>
        <end position="458"/>
    </location>
</feature>
<accession>B0T443</accession>
<dbReference type="InterPro" id="IPR050833">
    <property type="entry name" value="Poly_Biosynth_Transport"/>
</dbReference>
<dbReference type="PANTHER" id="PTHR30250">
    <property type="entry name" value="PST FAMILY PREDICTED COLANIC ACID TRANSPORTER"/>
    <property type="match status" value="1"/>
</dbReference>
<dbReference type="AlphaFoldDB" id="B0T443"/>
<dbReference type="OrthoDB" id="8480384at2"/>
<keyword evidence="6 7" id="KW-0472">Membrane</keyword>
<dbReference type="PANTHER" id="PTHR30250:SF10">
    <property type="entry name" value="LIPOPOLYSACCHARIDE BIOSYNTHESIS PROTEIN WZXC"/>
    <property type="match status" value="1"/>
</dbReference>
<dbReference type="GO" id="GO:0005886">
    <property type="term" value="C:plasma membrane"/>
    <property type="evidence" value="ECO:0007669"/>
    <property type="project" value="UniProtKB-SubCell"/>
</dbReference>
<feature type="transmembrane region" description="Helical" evidence="7">
    <location>
        <begin position="318"/>
        <end position="344"/>
    </location>
</feature>
<evidence type="ECO:0000256" key="5">
    <source>
        <dbReference type="ARBA" id="ARBA00022989"/>
    </source>
</evidence>
<evidence type="ECO:0000313" key="8">
    <source>
        <dbReference type="EMBL" id="ABZ73927.1"/>
    </source>
</evidence>
<gene>
    <name evidence="8" type="ordered locus">Caul_4807</name>
</gene>
<dbReference type="STRING" id="366602.Caul_4807"/>
<feature type="transmembrane region" description="Helical" evidence="7">
    <location>
        <begin position="356"/>
        <end position="384"/>
    </location>
</feature>
<feature type="transmembrane region" description="Helical" evidence="7">
    <location>
        <begin position="109"/>
        <end position="127"/>
    </location>
</feature>
<sequence length="476" mass="49940" precursor="true">MSRRYLAGYLWSAANALASVVIPLGVFVYFARALPPWQVGVVAHSLAWVEIIKIFAPMGLYEALVSTDDYDEVAAPAGTLLGCAGLAAFVAYAGVMTAAPLWMPAAKTLLPIALALGVRIIFDLMAIQPQAAIARRMDFKRLGIRSLVANVGAAAGGGAVGMIVSPLYGLIAYYILQSMILWLTTVAGTSAVAPLSFAWGKLGEIARTSFVATQVRSLATINNFADQAISAVFVGPALIAHYNLGKRVEIAQITAASSFASILFQPLFARRDDDSAIAPAFQQSLRMMALLCGLPTALFVANAHALILQVFGPHWQEAAPVAMALALGGLARAIGGVSGAYMSVNNQNSMLRNRSIVSAAAGVSIVCLTGWIGLAAMAWLLAIKNGLITVWLGWGTRKLAPTPVFLWTSIGLPSVFLASAWAGSAVAQALVPIHTMLDLAIVMTCSGVACALGAAVAYRRELASAVRLVRTRARSV</sequence>
<evidence type="ECO:0000256" key="6">
    <source>
        <dbReference type="ARBA" id="ARBA00023136"/>
    </source>
</evidence>
<feature type="transmembrane region" description="Helical" evidence="7">
    <location>
        <begin position="221"/>
        <end position="244"/>
    </location>
</feature>
<protein>
    <submittedName>
        <fullName evidence="8">Polysaccharide biosynthesis protein</fullName>
    </submittedName>
</protein>
<dbReference type="KEGG" id="cak:Caul_4807"/>
<feature type="transmembrane region" description="Helical" evidence="7">
    <location>
        <begin position="289"/>
        <end position="312"/>
    </location>
</feature>
<comment type="similarity">
    <text evidence="2">Belongs to the polysaccharide synthase family.</text>
</comment>
<organism evidence="8">
    <name type="scientific">Caulobacter sp. (strain K31)</name>
    <dbReference type="NCBI Taxonomy" id="366602"/>
    <lineage>
        <taxon>Bacteria</taxon>
        <taxon>Pseudomonadati</taxon>
        <taxon>Pseudomonadota</taxon>
        <taxon>Alphaproteobacteria</taxon>
        <taxon>Caulobacterales</taxon>
        <taxon>Caulobacteraceae</taxon>
        <taxon>Caulobacter</taxon>
    </lineage>
</organism>
<proteinExistence type="inferred from homology"/>
<dbReference type="HOGENOM" id="CLU_573296_0_0_5"/>
<feature type="transmembrane region" description="Helical" evidence="7">
    <location>
        <begin position="404"/>
        <end position="427"/>
    </location>
</feature>
<feature type="transmembrane region" description="Helical" evidence="7">
    <location>
        <begin position="7"/>
        <end position="31"/>
    </location>
</feature>
<keyword evidence="3" id="KW-1003">Cell membrane</keyword>